<dbReference type="InterPro" id="IPR020103">
    <property type="entry name" value="PsdUridine_synth_cat_dom_sf"/>
</dbReference>
<reference evidence="7 8" key="1">
    <citation type="journal article" date="2012" name="ISME J.">
        <title>Nitrification expanded: discovery, physiology and genomics of a nitrite-oxidizing bacterium from the phylum Chloroflexi.</title>
        <authorList>
            <person name="Sorokin D.Y."/>
            <person name="Lucker S."/>
            <person name="Vejmelkova D."/>
            <person name="Kostrikina N.A."/>
            <person name="Kleerebezem R."/>
            <person name="Rijpstra W.I."/>
            <person name="Damste J.S."/>
            <person name="Le Paslier D."/>
            <person name="Muyzer G."/>
            <person name="Wagner M."/>
            <person name="van Loosdrecht M.C."/>
            <person name="Daims H."/>
        </authorList>
    </citation>
    <scope>NUCLEOTIDE SEQUENCE [LARGE SCALE GENOMIC DNA]</scope>
    <source>
        <strain evidence="8">none</strain>
    </source>
</reference>
<evidence type="ECO:0000259" key="6">
    <source>
        <dbReference type="SMART" id="SM00363"/>
    </source>
</evidence>
<dbReference type="EMBL" id="CAGS01000074">
    <property type="protein sequence ID" value="CCF82907.1"/>
    <property type="molecule type" value="Genomic_DNA"/>
</dbReference>
<dbReference type="Gene3D" id="3.10.290.10">
    <property type="entry name" value="RNA-binding S4 domain"/>
    <property type="match status" value="1"/>
</dbReference>
<keyword evidence="8" id="KW-1185">Reference proteome</keyword>
<evidence type="ECO:0000256" key="1">
    <source>
        <dbReference type="ARBA" id="ARBA00010876"/>
    </source>
</evidence>
<dbReference type="InterPro" id="IPR036986">
    <property type="entry name" value="S4_RNA-bd_sf"/>
</dbReference>
<dbReference type="RefSeq" id="WP_008475450.1">
    <property type="nucleotide sequence ID" value="NZ_CAGS01000074.1"/>
</dbReference>
<comment type="catalytic activity">
    <reaction evidence="5">
        <text>a uridine in RNA = a pseudouridine in RNA</text>
        <dbReference type="Rhea" id="RHEA:48348"/>
        <dbReference type="Rhea" id="RHEA-COMP:12068"/>
        <dbReference type="Rhea" id="RHEA-COMP:12069"/>
        <dbReference type="ChEBI" id="CHEBI:65314"/>
        <dbReference type="ChEBI" id="CHEBI:65315"/>
    </reaction>
</comment>
<comment type="caution">
    <text evidence="7">The sequence shown here is derived from an EMBL/GenBank/DDBJ whole genome shotgun (WGS) entry which is preliminary data.</text>
</comment>
<dbReference type="CDD" id="cd00165">
    <property type="entry name" value="S4"/>
    <property type="match status" value="1"/>
</dbReference>
<dbReference type="PANTHER" id="PTHR21600">
    <property type="entry name" value="MITOCHONDRIAL RNA PSEUDOURIDINE SYNTHASE"/>
    <property type="match status" value="1"/>
</dbReference>
<keyword evidence="2 5" id="KW-0413">Isomerase</keyword>
<dbReference type="NCBIfam" id="TIGR00005">
    <property type="entry name" value="rluA_subfam"/>
    <property type="match status" value="1"/>
</dbReference>
<dbReference type="GO" id="GO:0000455">
    <property type="term" value="P:enzyme-directed rRNA pseudouridine synthesis"/>
    <property type="evidence" value="ECO:0007669"/>
    <property type="project" value="UniProtKB-ARBA"/>
</dbReference>
<proteinExistence type="inferred from homology"/>
<dbReference type="GO" id="GO:0120159">
    <property type="term" value="F:rRNA pseudouridine synthase activity"/>
    <property type="evidence" value="ECO:0007669"/>
    <property type="project" value="UniProtKB-ARBA"/>
</dbReference>
<comment type="function">
    <text evidence="5">Responsible for synthesis of pseudouridine from uracil.</text>
</comment>
<evidence type="ECO:0000313" key="8">
    <source>
        <dbReference type="Proteomes" id="UP000004221"/>
    </source>
</evidence>
<evidence type="ECO:0000313" key="7">
    <source>
        <dbReference type="EMBL" id="CCF82907.1"/>
    </source>
</evidence>
<dbReference type="PANTHER" id="PTHR21600:SF44">
    <property type="entry name" value="RIBOSOMAL LARGE SUBUNIT PSEUDOURIDINE SYNTHASE D"/>
    <property type="match status" value="1"/>
</dbReference>
<dbReference type="InterPro" id="IPR006145">
    <property type="entry name" value="PsdUridine_synth_RsuA/RluA"/>
</dbReference>
<accession>I4EDZ5</accession>
<dbReference type="InterPro" id="IPR006224">
    <property type="entry name" value="PsdUridine_synth_RluA-like_CS"/>
</dbReference>
<evidence type="ECO:0000256" key="3">
    <source>
        <dbReference type="PIRSR" id="PIRSR606225-1"/>
    </source>
</evidence>
<protein>
    <recommendedName>
        <fullName evidence="5">Pseudouridine synthase</fullName>
        <ecNumber evidence="5">5.4.99.-</ecNumber>
    </recommendedName>
</protein>
<comment type="similarity">
    <text evidence="1 5">Belongs to the pseudouridine synthase RluA family.</text>
</comment>
<dbReference type="AlphaFoldDB" id="I4EDZ5"/>
<organism evidence="7 8">
    <name type="scientific">Nitrolancea hollandica Lb</name>
    <dbReference type="NCBI Taxonomy" id="1129897"/>
    <lineage>
        <taxon>Bacteria</taxon>
        <taxon>Pseudomonadati</taxon>
        <taxon>Thermomicrobiota</taxon>
        <taxon>Thermomicrobia</taxon>
        <taxon>Sphaerobacterales</taxon>
        <taxon>Sphaerobacterineae</taxon>
        <taxon>Sphaerobacteraceae</taxon>
        <taxon>Nitrolancea</taxon>
    </lineage>
</organism>
<dbReference type="PROSITE" id="PS01129">
    <property type="entry name" value="PSI_RLU"/>
    <property type="match status" value="1"/>
</dbReference>
<name>I4EDZ5_9BACT</name>
<dbReference type="InterPro" id="IPR050188">
    <property type="entry name" value="RluA_PseudoU_synthase"/>
</dbReference>
<evidence type="ECO:0000256" key="2">
    <source>
        <dbReference type="ARBA" id="ARBA00023235"/>
    </source>
</evidence>
<keyword evidence="4" id="KW-0694">RNA-binding</keyword>
<dbReference type="SUPFAM" id="SSF55174">
    <property type="entry name" value="Alpha-L RNA-binding motif"/>
    <property type="match status" value="1"/>
</dbReference>
<gene>
    <name evidence="7" type="primary">rluD</name>
    <name evidence="7" type="ORF">NITHO_1650026</name>
</gene>
<dbReference type="PROSITE" id="PS50889">
    <property type="entry name" value="S4"/>
    <property type="match status" value="1"/>
</dbReference>
<dbReference type="Gene3D" id="3.30.2350.10">
    <property type="entry name" value="Pseudouridine synthase"/>
    <property type="match status" value="1"/>
</dbReference>
<dbReference type="SUPFAM" id="SSF55120">
    <property type="entry name" value="Pseudouridine synthase"/>
    <property type="match status" value="1"/>
</dbReference>
<dbReference type="CDD" id="cd02869">
    <property type="entry name" value="PseudoU_synth_RluA_like"/>
    <property type="match status" value="1"/>
</dbReference>
<evidence type="ECO:0000256" key="4">
    <source>
        <dbReference type="PROSITE-ProRule" id="PRU00182"/>
    </source>
</evidence>
<dbReference type="Proteomes" id="UP000004221">
    <property type="component" value="Unassembled WGS sequence"/>
</dbReference>
<dbReference type="Pfam" id="PF00849">
    <property type="entry name" value="PseudoU_synth_2"/>
    <property type="match status" value="1"/>
</dbReference>
<dbReference type="OrthoDB" id="9773999at2"/>
<dbReference type="EC" id="5.4.99.-" evidence="5"/>
<sequence>MEDTVRIVLDVAEKDNGERLDRWIASRVADISRSYAQNLMRAGDVYVNGEVAKPARRVHLGDRVEILLPPVEAPPKLTPAYVPVPIVFEDENVIVFNKPPGMVTHPAPGHEHGTLVNALKALRPDLKLTPVERPGVVHRLDKDTSGLIVVAKNDAARLFLLKQWQERDVVKRYLTLVHGVVPEEEGTINAPISRDPNNRKRMAVVAGGRPAITHFRVLERFPDATLLEVTIETGRTHQIRVHLGFIGHPVVGDQLYGKRPFRVPVPRQFLHASYLKFALPESGQPIEVETPLPPDLAMALSQLQATNV</sequence>
<feature type="active site" evidence="3">
    <location>
        <position position="141"/>
    </location>
</feature>
<dbReference type="InterPro" id="IPR006225">
    <property type="entry name" value="PsdUridine_synth_RluC/D"/>
</dbReference>
<dbReference type="GO" id="GO:0003723">
    <property type="term" value="F:RNA binding"/>
    <property type="evidence" value="ECO:0007669"/>
    <property type="project" value="UniProtKB-KW"/>
</dbReference>
<dbReference type="Pfam" id="PF01479">
    <property type="entry name" value="S4"/>
    <property type="match status" value="1"/>
</dbReference>
<evidence type="ECO:0000256" key="5">
    <source>
        <dbReference type="RuleBase" id="RU362028"/>
    </source>
</evidence>
<feature type="domain" description="RNA-binding S4" evidence="6">
    <location>
        <begin position="18"/>
        <end position="78"/>
    </location>
</feature>
<dbReference type="SMART" id="SM00363">
    <property type="entry name" value="S4"/>
    <property type="match status" value="1"/>
</dbReference>
<dbReference type="InterPro" id="IPR002942">
    <property type="entry name" value="S4_RNA-bd"/>
</dbReference>